<dbReference type="Gene3D" id="3.90.1200.10">
    <property type="match status" value="1"/>
</dbReference>
<reference evidence="2" key="3">
    <citation type="submission" date="2025-08" db="UniProtKB">
        <authorList>
            <consortium name="RefSeq"/>
        </authorList>
    </citation>
    <scope>IDENTIFICATION</scope>
    <source>
        <strain evidence="2">NI907</strain>
    </source>
</reference>
<dbReference type="Proteomes" id="UP000515153">
    <property type="component" value="Unplaced"/>
</dbReference>
<accession>A0A6P8B8I6</accession>
<sequence>MGRVRTSLWHAEEADGQGLKPCLANGDLFDAFCLYAHNEYDLGMWIRELAGFSKPYFDQYMKQMPRSEPVEQWDDRNRLYSNRVQPLPLEPLPWRDNKQGAQDVRYLVEKYSTKV</sequence>
<dbReference type="AlphaFoldDB" id="A0A6P8B8I6"/>
<dbReference type="KEGG" id="pgri:PgNI_03546"/>
<organism evidence="1 2">
    <name type="scientific">Pyricularia grisea</name>
    <name type="common">Crabgrass-specific blast fungus</name>
    <name type="synonym">Magnaporthe grisea</name>
    <dbReference type="NCBI Taxonomy" id="148305"/>
    <lineage>
        <taxon>Eukaryota</taxon>
        <taxon>Fungi</taxon>
        <taxon>Dikarya</taxon>
        <taxon>Ascomycota</taxon>
        <taxon>Pezizomycotina</taxon>
        <taxon>Sordariomycetes</taxon>
        <taxon>Sordariomycetidae</taxon>
        <taxon>Magnaporthales</taxon>
        <taxon>Pyriculariaceae</taxon>
        <taxon>Pyricularia</taxon>
    </lineage>
</organism>
<keyword evidence="1" id="KW-1185">Reference proteome</keyword>
<dbReference type="Pfam" id="PF03881">
    <property type="entry name" value="Fructosamin_kin"/>
    <property type="match status" value="1"/>
</dbReference>
<name>A0A6P8B8I6_PYRGI</name>
<dbReference type="RefSeq" id="XP_030983526.1">
    <property type="nucleotide sequence ID" value="XM_031123600.1"/>
</dbReference>
<evidence type="ECO:0000313" key="2">
    <source>
        <dbReference type="RefSeq" id="XP_030983526.1"/>
    </source>
</evidence>
<reference evidence="2" key="2">
    <citation type="submission" date="2019-10" db="EMBL/GenBank/DDBJ databases">
        <authorList>
            <consortium name="NCBI Genome Project"/>
        </authorList>
    </citation>
    <scope>NUCLEOTIDE SEQUENCE</scope>
    <source>
        <strain evidence="2">NI907</strain>
    </source>
</reference>
<dbReference type="GeneID" id="41958509"/>
<reference evidence="2" key="1">
    <citation type="journal article" date="2019" name="Mol. Biol. Evol.">
        <title>Blast fungal genomes show frequent chromosomal changes, gene gains and losses, and effector gene turnover.</title>
        <authorList>
            <person name="Gomez Luciano L.B."/>
            <person name="Jason Tsai I."/>
            <person name="Chuma I."/>
            <person name="Tosa Y."/>
            <person name="Chen Y.H."/>
            <person name="Li J.Y."/>
            <person name="Li M.Y."/>
            <person name="Jade Lu M.Y."/>
            <person name="Nakayashiki H."/>
            <person name="Li W.H."/>
        </authorList>
    </citation>
    <scope>NUCLEOTIDE SEQUENCE</scope>
    <source>
        <strain evidence="2">NI907</strain>
    </source>
</reference>
<gene>
    <name evidence="2" type="ORF">PgNI_03546</name>
</gene>
<protein>
    <submittedName>
        <fullName evidence="2">Uncharacterized protein</fullName>
    </submittedName>
</protein>
<evidence type="ECO:0000313" key="1">
    <source>
        <dbReference type="Proteomes" id="UP000515153"/>
    </source>
</evidence>
<dbReference type="InterPro" id="IPR016477">
    <property type="entry name" value="Fructo-/Ketosamine-3-kinase"/>
</dbReference>
<proteinExistence type="predicted"/>